<name>A0A813UDF4_9BILA</name>
<feature type="region of interest" description="Disordered" evidence="1">
    <location>
        <begin position="480"/>
        <end position="529"/>
    </location>
</feature>
<proteinExistence type="predicted"/>
<evidence type="ECO:0000313" key="3">
    <source>
        <dbReference type="Proteomes" id="UP000663879"/>
    </source>
</evidence>
<gene>
    <name evidence="2" type="ORF">OXX778_LOCUS7795</name>
</gene>
<dbReference type="OrthoDB" id="10546308at2759"/>
<comment type="caution">
    <text evidence="2">The sequence shown here is derived from an EMBL/GenBank/DDBJ whole genome shotgun (WGS) entry which is preliminary data.</text>
</comment>
<feature type="region of interest" description="Disordered" evidence="1">
    <location>
        <begin position="348"/>
        <end position="379"/>
    </location>
</feature>
<feature type="compositionally biased region" description="Polar residues" evidence="1">
    <location>
        <begin position="108"/>
        <end position="119"/>
    </location>
</feature>
<feature type="compositionally biased region" description="Basic and acidic residues" evidence="1">
    <location>
        <begin position="358"/>
        <end position="370"/>
    </location>
</feature>
<protein>
    <submittedName>
        <fullName evidence="2">Uncharacterized protein</fullName>
    </submittedName>
</protein>
<sequence length="529" mass="61197">MFKDVQVDYQEPNDQNNYNFGYDSDTNKANTTNRKFKSNDTNLSNDNALLNTPKSKNSPKHTNNSKLKKADSTDSTKNESLLKTSKKAEKEDAPSKINSDQSIKKLTKINNLSRDSSSPAPDYVLDRNQGLNQNKKNNLKEDNSLKTNLQVVEARNKKYNVKMKSKNNQSSFAKNPTQSYSDQYYASFPAGYKLPRGGVLPLMDPYVGAPIPPYLPPYGAPFIPPYPYPNMYNPYYKNPVFYAKKGSPRDLNYFNPTLPYNYWARPGFYDDKDPSIHDLLYYDKFKNQDASYQNKHVEKKIRAIDGYYNPYGEYTVQDYKNFKTGKNIKDDNKEKIERINKVKEIGNNFMKKKTSNPNKRDVESDNEQPRQKINGKLAQSDTDLPKIKNQNKINANNNLTHNPYLNNYNNNNYNYNSLSNNQINHPKNYESFDFLSSNDEYGMNNINNNYNNQNKNLDAYNSLRYQVDNDLAMNNNLNQGFKGEKNDNNQNNGKYFKNPKFDFSNKNQPADPNHNPRARALQYAKGKNL</sequence>
<evidence type="ECO:0000313" key="2">
    <source>
        <dbReference type="EMBL" id="CAF0827528.1"/>
    </source>
</evidence>
<dbReference type="Proteomes" id="UP000663879">
    <property type="component" value="Unassembled WGS sequence"/>
</dbReference>
<evidence type="ECO:0000256" key="1">
    <source>
        <dbReference type="SAM" id="MobiDB-lite"/>
    </source>
</evidence>
<dbReference type="AlphaFoldDB" id="A0A813UDF4"/>
<dbReference type="EMBL" id="CAJNOC010001023">
    <property type="protein sequence ID" value="CAF0827528.1"/>
    <property type="molecule type" value="Genomic_DNA"/>
</dbReference>
<accession>A0A813UDF4</accession>
<feature type="compositionally biased region" description="Basic and acidic residues" evidence="1">
    <location>
        <begin position="68"/>
        <end position="77"/>
    </location>
</feature>
<feature type="region of interest" description="Disordered" evidence="1">
    <location>
        <begin position="1"/>
        <end position="147"/>
    </location>
</feature>
<reference evidence="2" key="1">
    <citation type="submission" date="2021-02" db="EMBL/GenBank/DDBJ databases">
        <authorList>
            <person name="Nowell W R."/>
        </authorList>
    </citation>
    <scope>NUCLEOTIDE SEQUENCE</scope>
    <source>
        <strain evidence="2">Ploen Becks lab</strain>
    </source>
</reference>
<organism evidence="2 3">
    <name type="scientific">Brachionus calyciflorus</name>
    <dbReference type="NCBI Taxonomy" id="104777"/>
    <lineage>
        <taxon>Eukaryota</taxon>
        <taxon>Metazoa</taxon>
        <taxon>Spiralia</taxon>
        <taxon>Gnathifera</taxon>
        <taxon>Rotifera</taxon>
        <taxon>Eurotatoria</taxon>
        <taxon>Monogononta</taxon>
        <taxon>Pseudotrocha</taxon>
        <taxon>Ploima</taxon>
        <taxon>Brachionidae</taxon>
        <taxon>Brachionus</taxon>
    </lineage>
</organism>
<keyword evidence="3" id="KW-1185">Reference proteome</keyword>
<feature type="compositionally biased region" description="Polar residues" evidence="1">
    <location>
        <begin position="27"/>
        <end position="65"/>
    </location>
</feature>